<feature type="transmembrane region" description="Helical" evidence="6">
    <location>
        <begin position="110"/>
        <end position="131"/>
    </location>
</feature>
<dbReference type="InterPro" id="IPR051791">
    <property type="entry name" value="Pra-immunoreactive"/>
</dbReference>
<gene>
    <name evidence="8" type="ORF">SAMN05216251_12253</name>
</gene>
<dbReference type="Pfam" id="PF06271">
    <property type="entry name" value="RDD"/>
    <property type="match status" value="1"/>
</dbReference>
<dbReference type="PANTHER" id="PTHR36115">
    <property type="entry name" value="PROLINE-RICH ANTIGEN HOMOLOG-RELATED"/>
    <property type="match status" value="1"/>
</dbReference>
<dbReference type="GO" id="GO:0005886">
    <property type="term" value="C:plasma membrane"/>
    <property type="evidence" value="ECO:0007669"/>
    <property type="project" value="UniProtKB-SubCell"/>
</dbReference>
<evidence type="ECO:0000259" key="7">
    <source>
        <dbReference type="Pfam" id="PF06271"/>
    </source>
</evidence>
<keyword evidence="9" id="KW-1185">Reference proteome</keyword>
<dbReference type="AlphaFoldDB" id="A0A1I2K976"/>
<dbReference type="Proteomes" id="UP000199323">
    <property type="component" value="Unassembled WGS sequence"/>
</dbReference>
<comment type="subcellular location">
    <subcellularLocation>
        <location evidence="1">Cell membrane</location>
        <topology evidence="1">Multi-pass membrane protein</topology>
    </subcellularLocation>
</comment>
<dbReference type="STRING" id="380248.SAMN05216251_12253"/>
<sequence>MVMSTDQPSGMAPLATLNQRFLARLVDTVVLIVIDVLVSVVVYGDDLSSPTDAGGGKQAVATVVTFVVYFLYEGFMTAARGQTLGKRMLKIRAARLVDGEVPGGDGWTRAAVYALPGAFGVVLVGPLFWLLNSLWCLWDRPYRQCLHDKAAKTVVVAAV</sequence>
<feature type="transmembrane region" description="Helical" evidence="6">
    <location>
        <begin position="21"/>
        <end position="44"/>
    </location>
</feature>
<evidence type="ECO:0000256" key="2">
    <source>
        <dbReference type="ARBA" id="ARBA00022475"/>
    </source>
</evidence>
<evidence type="ECO:0000256" key="1">
    <source>
        <dbReference type="ARBA" id="ARBA00004651"/>
    </source>
</evidence>
<keyword evidence="2" id="KW-1003">Cell membrane</keyword>
<evidence type="ECO:0000313" key="8">
    <source>
        <dbReference type="EMBL" id="SFF63645.1"/>
    </source>
</evidence>
<keyword evidence="4 6" id="KW-1133">Transmembrane helix</keyword>
<evidence type="ECO:0000256" key="4">
    <source>
        <dbReference type="ARBA" id="ARBA00022989"/>
    </source>
</evidence>
<dbReference type="PANTHER" id="PTHR36115:SF4">
    <property type="entry name" value="MEMBRANE PROTEIN"/>
    <property type="match status" value="1"/>
</dbReference>
<evidence type="ECO:0000256" key="6">
    <source>
        <dbReference type="SAM" id="Phobius"/>
    </source>
</evidence>
<protein>
    <submittedName>
        <fullName evidence="8">Uncharacterized membrane protein YckC, RDD family</fullName>
    </submittedName>
</protein>
<keyword evidence="5 6" id="KW-0472">Membrane</keyword>
<accession>A0A1I2K976</accession>
<evidence type="ECO:0000256" key="3">
    <source>
        <dbReference type="ARBA" id="ARBA00022692"/>
    </source>
</evidence>
<proteinExistence type="predicted"/>
<reference evidence="8 9" key="1">
    <citation type="submission" date="2016-10" db="EMBL/GenBank/DDBJ databases">
        <authorList>
            <person name="de Groot N.N."/>
        </authorList>
    </citation>
    <scope>NUCLEOTIDE SEQUENCE [LARGE SCALE GENOMIC DNA]</scope>
    <source>
        <strain evidence="8 9">CGMCC 4.3510</strain>
    </source>
</reference>
<evidence type="ECO:0000256" key="5">
    <source>
        <dbReference type="ARBA" id="ARBA00023136"/>
    </source>
</evidence>
<organism evidence="8 9">
    <name type="scientific">Actinacidiphila alni</name>
    <dbReference type="NCBI Taxonomy" id="380248"/>
    <lineage>
        <taxon>Bacteria</taxon>
        <taxon>Bacillati</taxon>
        <taxon>Actinomycetota</taxon>
        <taxon>Actinomycetes</taxon>
        <taxon>Kitasatosporales</taxon>
        <taxon>Streptomycetaceae</taxon>
        <taxon>Actinacidiphila</taxon>
    </lineage>
</organism>
<name>A0A1I2K976_9ACTN</name>
<dbReference type="EMBL" id="FONG01000022">
    <property type="protein sequence ID" value="SFF63645.1"/>
    <property type="molecule type" value="Genomic_DNA"/>
</dbReference>
<dbReference type="OrthoDB" id="9774993at2"/>
<feature type="transmembrane region" description="Helical" evidence="6">
    <location>
        <begin position="59"/>
        <end position="79"/>
    </location>
</feature>
<keyword evidence="3 6" id="KW-0812">Transmembrane</keyword>
<feature type="domain" description="RDD" evidence="7">
    <location>
        <begin position="15"/>
        <end position="152"/>
    </location>
</feature>
<evidence type="ECO:0000313" key="9">
    <source>
        <dbReference type="Proteomes" id="UP000199323"/>
    </source>
</evidence>
<dbReference type="InterPro" id="IPR010432">
    <property type="entry name" value="RDD"/>
</dbReference>